<gene>
    <name evidence="3" type="ORF">IPV69_05210</name>
</gene>
<keyword evidence="2" id="KW-1003">Cell membrane</keyword>
<feature type="transmembrane region" description="Helical" evidence="2">
    <location>
        <begin position="46"/>
        <end position="69"/>
    </location>
</feature>
<dbReference type="Gene3D" id="1.20.120.1200">
    <property type="entry name" value="NADH-ubiquinone/plastoquinone oxidoreductase chain 6, subunit NuoJ"/>
    <property type="match status" value="1"/>
</dbReference>
<evidence type="ECO:0000256" key="2">
    <source>
        <dbReference type="RuleBase" id="RU004429"/>
    </source>
</evidence>
<evidence type="ECO:0000313" key="3">
    <source>
        <dbReference type="EMBL" id="QOV92345.1"/>
    </source>
</evidence>
<keyword evidence="2" id="KW-0874">Quinone</keyword>
<accession>A0A7M2X3U6</accession>
<keyword evidence="2" id="KW-0472">Membrane</keyword>
<dbReference type="GO" id="GO:0048038">
    <property type="term" value="F:quinone binding"/>
    <property type="evidence" value="ECO:0007669"/>
    <property type="project" value="UniProtKB-UniRule"/>
</dbReference>
<dbReference type="Pfam" id="PF00499">
    <property type="entry name" value="Oxidored_q3"/>
    <property type="match status" value="1"/>
</dbReference>
<dbReference type="InterPro" id="IPR001457">
    <property type="entry name" value="NADH_UbQ/plastoQ_OxRdtase_su6"/>
</dbReference>
<protein>
    <recommendedName>
        <fullName evidence="2">NADH-quinone oxidoreductase subunit J</fullName>
        <ecNumber evidence="2">7.1.1.-</ecNumber>
    </recommendedName>
</protein>
<dbReference type="KEGG" id="hbs:IPV69_05210"/>
<evidence type="ECO:0000256" key="1">
    <source>
        <dbReference type="ARBA" id="ARBA00005698"/>
    </source>
</evidence>
<dbReference type="InterPro" id="IPR042106">
    <property type="entry name" value="Nuo/plastoQ_OxRdtase_6_NuoJ"/>
</dbReference>
<name>A0A7M2X3U6_9BACT</name>
<feature type="transmembrane region" description="Helical" evidence="2">
    <location>
        <begin position="81"/>
        <end position="103"/>
    </location>
</feature>
<reference evidence="3 4" key="1">
    <citation type="submission" date="2020-10" db="EMBL/GenBank/DDBJ databases">
        <title>Wide distribution of Phycisphaera-like planctomycetes from WD2101 soil group in peatlands and genome analysis of the first cultivated representative.</title>
        <authorList>
            <person name="Dedysh S.N."/>
            <person name="Beletsky A.V."/>
            <person name="Ivanova A."/>
            <person name="Kulichevskaya I.S."/>
            <person name="Suzina N.E."/>
            <person name="Philippov D.A."/>
            <person name="Rakitin A.L."/>
            <person name="Mardanov A.V."/>
            <person name="Ravin N.V."/>
        </authorList>
    </citation>
    <scope>NUCLEOTIDE SEQUENCE [LARGE SCALE GENOMIC DNA]</scope>
    <source>
        <strain evidence="3 4">M1803</strain>
    </source>
</reference>
<comment type="catalytic activity">
    <reaction evidence="2">
        <text>a quinone + NADH + 5 H(+)(in) = a quinol + NAD(+) + 4 H(+)(out)</text>
        <dbReference type="Rhea" id="RHEA:57888"/>
        <dbReference type="ChEBI" id="CHEBI:15378"/>
        <dbReference type="ChEBI" id="CHEBI:24646"/>
        <dbReference type="ChEBI" id="CHEBI:57540"/>
        <dbReference type="ChEBI" id="CHEBI:57945"/>
        <dbReference type="ChEBI" id="CHEBI:132124"/>
    </reaction>
</comment>
<keyword evidence="2" id="KW-0520">NAD</keyword>
<keyword evidence="2" id="KW-1133">Transmembrane helix</keyword>
<dbReference type="PANTHER" id="PTHR33269:SF17">
    <property type="entry name" value="NADH-UBIQUINONE OXIDOREDUCTASE CHAIN 6"/>
    <property type="match status" value="1"/>
</dbReference>
<feature type="transmembrane region" description="Helical" evidence="2">
    <location>
        <begin position="134"/>
        <end position="156"/>
    </location>
</feature>
<comment type="function">
    <text evidence="2">NDH-1 shuttles electrons from NADH, via FMN and iron-sulfur (Fe-S) centers, to quinones in the respiratory chain. Couples the redox reaction to proton translocation (for every two electrons transferred, four hydrogen ions are translocated across the cytoplasmic membrane), and thus conserves the redox energy in a proton gradient.</text>
</comment>
<feature type="transmembrane region" description="Helical" evidence="2">
    <location>
        <begin position="19"/>
        <end position="40"/>
    </location>
</feature>
<dbReference type="GO" id="GO:0008137">
    <property type="term" value="F:NADH dehydrogenase (ubiquinone) activity"/>
    <property type="evidence" value="ECO:0007669"/>
    <property type="project" value="UniProtKB-UniRule"/>
</dbReference>
<dbReference type="EMBL" id="CP063458">
    <property type="protein sequence ID" value="QOV92345.1"/>
    <property type="molecule type" value="Genomic_DNA"/>
</dbReference>
<dbReference type="GO" id="GO:0005886">
    <property type="term" value="C:plasma membrane"/>
    <property type="evidence" value="ECO:0007669"/>
    <property type="project" value="UniProtKB-SubCell"/>
</dbReference>
<keyword evidence="4" id="KW-1185">Reference proteome</keyword>
<sequence length="160" mass="16392">MLAVIAGGSAIAVVVSRNIVRMAVALMFTLVGVAGIFFLLNAEFLAAVQLVVYVGGTLILIVFGVMLTSSSPFAQFSATRAEIAAAITLAVVLLATVILAIPYGGPPGGIAPRAIDGQAPYPMTSLGVSLIGEYLLPFELVSVLLLAVMIGAAYLAKARK</sequence>
<keyword evidence="2" id="KW-0812">Transmembrane</keyword>
<comment type="caution">
    <text evidence="2">Lacks conserved residue(s) required for the propagation of feature annotation.</text>
</comment>
<dbReference type="AlphaFoldDB" id="A0A7M2X3U6"/>
<organism evidence="3 4">
    <name type="scientific">Humisphaera borealis</name>
    <dbReference type="NCBI Taxonomy" id="2807512"/>
    <lineage>
        <taxon>Bacteria</taxon>
        <taxon>Pseudomonadati</taxon>
        <taxon>Planctomycetota</taxon>
        <taxon>Phycisphaerae</taxon>
        <taxon>Tepidisphaerales</taxon>
        <taxon>Tepidisphaeraceae</taxon>
        <taxon>Humisphaera</taxon>
    </lineage>
</organism>
<dbReference type="PANTHER" id="PTHR33269">
    <property type="entry name" value="NADH-UBIQUINONE OXIDOREDUCTASE CHAIN 6"/>
    <property type="match status" value="1"/>
</dbReference>
<dbReference type="Proteomes" id="UP000593765">
    <property type="component" value="Chromosome"/>
</dbReference>
<dbReference type="EC" id="7.1.1.-" evidence="2"/>
<comment type="subcellular location">
    <subcellularLocation>
        <location evidence="2">Cell membrane</location>
        <topology evidence="2">Multi-pass membrane protein</topology>
    </subcellularLocation>
</comment>
<comment type="similarity">
    <text evidence="1 2">Belongs to the complex I subunit 6 family.</text>
</comment>
<evidence type="ECO:0000313" key="4">
    <source>
        <dbReference type="Proteomes" id="UP000593765"/>
    </source>
</evidence>
<proteinExistence type="inferred from homology"/>